<dbReference type="Pfam" id="PF00085">
    <property type="entry name" value="Thioredoxin"/>
    <property type="match status" value="1"/>
</dbReference>
<gene>
    <name evidence="5" type="ORF">DAEQUDRAFT_681717</name>
</gene>
<evidence type="ECO:0000256" key="1">
    <source>
        <dbReference type="ARBA" id="ARBA00020570"/>
    </source>
</evidence>
<dbReference type="InterPro" id="IPR036249">
    <property type="entry name" value="Thioredoxin-like_sf"/>
</dbReference>
<accession>A0A165UI95</accession>
<dbReference type="InterPro" id="IPR013766">
    <property type="entry name" value="Thioredoxin_domain"/>
</dbReference>
<evidence type="ECO:0000313" key="5">
    <source>
        <dbReference type="EMBL" id="KZT74945.1"/>
    </source>
</evidence>
<dbReference type="PANTHER" id="PTHR46115">
    <property type="entry name" value="THIOREDOXIN-LIKE PROTEIN 1"/>
    <property type="match status" value="1"/>
</dbReference>
<evidence type="ECO:0000256" key="3">
    <source>
        <dbReference type="SAM" id="MobiDB-lite"/>
    </source>
</evidence>
<evidence type="ECO:0000313" key="6">
    <source>
        <dbReference type="Proteomes" id="UP000076727"/>
    </source>
</evidence>
<dbReference type="FunFam" id="3.40.30.10:FF:000245">
    <property type="entry name" value="Thioredoxin"/>
    <property type="match status" value="1"/>
</dbReference>
<protein>
    <recommendedName>
        <fullName evidence="1">Thioredoxin</fullName>
    </recommendedName>
</protein>
<dbReference type="Gene3D" id="3.40.30.10">
    <property type="entry name" value="Glutaredoxin"/>
    <property type="match status" value="1"/>
</dbReference>
<reference evidence="5 6" key="1">
    <citation type="journal article" date="2016" name="Mol. Biol. Evol.">
        <title>Comparative Genomics of Early-Diverging Mushroom-Forming Fungi Provides Insights into the Origins of Lignocellulose Decay Capabilities.</title>
        <authorList>
            <person name="Nagy L.G."/>
            <person name="Riley R."/>
            <person name="Tritt A."/>
            <person name="Adam C."/>
            <person name="Daum C."/>
            <person name="Floudas D."/>
            <person name="Sun H."/>
            <person name="Yadav J.S."/>
            <person name="Pangilinan J."/>
            <person name="Larsson K.H."/>
            <person name="Matsuura K."/>
            <person name="Barry K."/>
            <person name="Labutti K."/>
            <person name="Kuo R."/>
            <person name="Ohm R.A."/>
            <person name="Bhattacharya S.S."/>
            <person name="Shirouzu T."/>
            <person name="Yoshinaga Y."/>
            <person name="Martin F.M."/>
            <person name="Grigoriev I.V."/>
            <person name="Hibbett D.S."/>
        </authorList>
    </citation>
    <scope>NUCLEOTIDE SEQUENCE [LARGE SCALE GENOMIC DNA]</scope>
    <source>
        <strain evidence="5 6">L-15889</strain>
    </source>
</reference>
<name>A0A165UI95_9APHY</name>
<dbReference type="SUPFAM" id="SSF52833">
    <property type="entry name" value="Thioredoxin-like"/>
    <property type="match status" value="1"/>
</dbReference>
<organism evidence="5 6">
    <name type="scientific">Daedalea quercina L-15889</name>
    <dbReference type="NCBI Taxonomy" id="1314783"/>
    <lineage>
        <taxon>Eukaryota</taxon>
        <taxon>Fungi</taxon>
        <taxon>Dikarya</taxon>
        <taxon>Basidiomycota</taxon>
        <taxon>Agaricomycotina</taxon>
        <taxon>Agaricomycetes</taxon>
        <taxon>Polyporales</taxon>
        <taxon>Fomitopsis</taxon>
    </lineage>
</organism>
<dbReference type="STRING" id="1314783.A0A165UI95"/>
<evidence type="ECO:0000256" key="2">
    <source>
        <dbReference type="ARBA" id="ARBA00023157"/>
    </source>
</evidence>
<sequence>MSITHITSLSQLDGVLSKSSGKLSVIDFHAEWCGPCHMIAPTFEALSKQYKNVNFLKCDVDAAKDVASRYRVTAMPTFVFLKGSTKVDQVRGANPGALQETLRRHASDSPSGAFSGKGQRLGDAPSPAPSTVEAQTDAPAIFNAFTQLDPKVKVLIYLAAGYLFFMYFS</sequence>
<dbReference type="OrthoDB" id="10263751at2759"/>
<dbReference type="AlphaFoldDB" id="A0A165UI95"/>
<keyword evidence="2" id="KW-1015">Disulfide bond</keyword>
<feature type="domain" description="Thioredoxin" evidence="4">
    <location>
        <begin position="1"/>
        <end position="107"/>
    </location>
</feature>
<proteinExistence type="predicted"/>
<dbReference type="EMBL" id="KV429032">
    <property type="protein sequence ID" value="KZT74945.1"/>
    <property type="molecule type" value="Genomic_DNA"/>
</dbReference>
<keyword evidence="6" id="KW-1185">Reference proteome</keyword>
<dbReference type="InterPro" id="IPR017937">
    <property type="entry name" value="Thioredoxin_CS"/>
</dbReference>
<evidence type="ECO:0000259" key="4">
    <source>
        <dbReference type="PROSITE" id="PS51352"/>
    </source>
</evidence>
<dbReference type="PRINTS" id="PR00421">
    <property type="entry name" value="THIOREDOXIN"/>
</dbReference>
<feature type="region of interest" description="Disordered" evidence="3">
    <location>
        <begin position="102"/>
        <end position="132"/>
    </location>
</feature>
<dbReference type="CDD" id="cd02947">
    <property type="entry name" value="TRX_family"/>
    <property type="match status" value="1"/>
</dbReference>
<dbReference type="PROSITE" id="PS00194">
    <property type="entry name" value="THIOREDOXIN_1"/>
    <property type="match status" value="1"/>
</dbReference>
<dbReference type="Proteomes" id="UP000076727">
    <property type="component" value="Unassembled WGS sequence"/>
</dbReference>
<dbReference type="PROSITE" id="PS51352">
    <property type="entry name" value="THIOREDOXIN_2"/>
    <property type="match status" value="1"/>
</dbReference>